<accession>A0A850BZ99</accession>
<name>A0A850BZ99_9ACTN</name>
<feature type="transmembrane region" description="Helical" evidence="1">
    <location>
        <begin position="106"/>
        <end position="124"/>
    </location>
</feature>
<keyword evidence="1" id="KW-0812">Transmembrane</keyword>
<reference evidence="2 3" key="1">
    <citation type="submission" date="2020-05" db="EMBL/GenBank/DDBJ databases">
        <title>DNA-SIP metagenomic assembled genomes.</title>
        <authorList>
            <person name="Yu J."/>
        </authorList>
    </citation>
    <scope>NUCLEOTIDE SEQUENCE [LARGE SCALE GENOMIC DNA]</scope>
    <source>
        <strain evidence="2">Bin5.27</strain>
    </source>
</reference>
<evidence type="ECO:0000313" key="3">
    <source>
        <dbReference type="Proteomes" id="UP000574690"/>
    </source>
</evidence>
<gene>
    <name evidence="2" type="ORF">HOQ43_01965</name>
</gene>
<organism evidence="2 3">
    <name type="scientific">Glycomyces artemisiae</name>
    <dbReference type="NCBI Taxonomy" id="1076443"/>
    <lineage>
        <taxon>Bacteria</taxon>
        <taxon>Bacillati</taxon>
        <taxon>Actinomycetota</taxon>
        <taxon>Actinomycetes</taxon>
        <taxon>Glycomycetales</taxon>
        <taxon>Glycomycetaceae</taxon>
        <taxon>Glycomyces</taxon>
    </lineage>
</organism>
<dbReference type="EMBL" id="JABFXE010000083">
    <property type="protein sequence ID" value="NUQ87219.1"/>
    <property type="molecule type" value="Genomic_DNA"/>
</dbReference>
<keyword evidence="1" id="KW-0472">Membrane</keyword>
<sequence>MSDPTPGSRWHVTADGTVVKSYPKARDHSDPRREAPQGLTYLRYATARPVALADLQAMDERVARSMAAFGRLTMATLVVGVLGIAGVLAGWIVLPLLGANDAAGTVFFVSVPLLAVGVLALVIVPGAMRGSVNRAGAAAGLAPSPAQVVKEPEARALIEAPGTVSGPAAL</sequence>
<proteinExistence type="predicted"/>
<evidence type="ECO:0000313" key="2">
    <source>
        <dbReference type="EMBL" id="NUQ87219.1"/>
    </source>
</evidence>
<keyword evidence="1" id="KW-1133">Transmembrane helix</keyword>
<comment type="caution">
    <text evidence="2">The sequence shown here is derived from an EMBL/GenBank/DDBJ whole genome shotgun (WGS) entry which is preliminary data.</text>
</comment>
<protein>
    <submittedName>
        <fullName evidence="2">Uncharacterized protein</fullName>
    </submittedName>
</protein>
<dbReference type="AlphaFoldDB" id="A0A850BZ99"/>
<dbReference type="Proteomes" id="UP000574690">
    <property type="component" value="Unassembled WGS sequence"/>
</dbReference>
<feature type="transmembrane region" description="Helical" evidence="1">
    <location>
        <begin position="68"/>
        <end position="94"/>
    </location>
</feature>
<evidence type="ECO:0000256" key="1">
    <source>
        <dbReference type="SAM" id="Phobius"/>
    </source>
</evidence>